<sequence>MVLRMDESGPQLCDICRAALCTSIRTSSSFPAERPSSGAPVVFSSGTPGPSGLRFPSRVGQLLYTSSADIHMRMLEDLFSP</sequence>
<proteinExistence type="predicted"/>
<gene>
    <name evidence="1" type="ORF">GDO81_029218</name>
</gene>
<accession>A0AAV6ZFJ7</accession>
<reference evidence="1" key="1">
    <citation type="thesis" date="2020" institute="ProQuest LLC" country="789 East Eisenhower Parkway, Ann Arbor, MI, USA">
        <title>Comparative Genomics and Chromosome Evolution.</title>
        <authorList>
            <person name="Mudd A.B."/>
        </authorList>
    </citation>
    <scope>NUCLEOTIDE SEQUENCE</scope>
    <source>
        <strain evidence="1">237g6f4</strain>
        <tissue evidence="1">Blood</tissue>
    </source>
</reference>
<name>A0AAV6ZFJ7_ENGPU</name>
<comment type="caution">
    <text evidence="1">The sequence shown here is derived from an EMBL/GenBank/DDBJ whole genome shotgun (WGS) entry which is preliminary data.</text>
</comment>
<dbReference type="AlphaFoldDB" id="A0AAV6ZFJ7"/>
<keyword evidence="2" id="KW-1185">Reference proteome</keyword>
<protein>
    <submittedName>
        <fullName evidence="1">Uncharacterized protein</fullName>
    </submittedName>
</protein>
<evidence type="ECO:0000313" key="1">
    <source>
        <dbReference type="EMBL" id="KAG8547053.1"/>
    </source>
</evidence>
<evidence type="ECO:0000313" key="2">
    <source>
        <dbReference type="Proteomes" id="UP000824782"/>
    </source>
</evidence>
<dbReference type="EMBL" id="WNYA01000847">
    <property type="protein sequence ID" value="KAG8547053.1"/>
    <property type="molecule type" value="Genomic_DNA"/>
</dbReference>
<organism evidence="1 2">
    <name type="scientific">Engystomops pustulosus</name>
    <name type="common">Tungara frog</name>
    <name type="synonym">Physalaemus pustulosus</name>
    <dbReference type="NCBI Taxonomy" id="76066"/>
    <lineage>
        <taxon>Eukaryota</taxon>
        <taxon>Metazoa</taxon>
        <taxon>Chordata</taxon>
        <taxon>Craniata</taxon>
        <taxon>Vertebrata</taxon>
        <taxon>Euteleostomi</taxon>
        <taxon>Amphibia</taxon>
        <taxon>Batrachia</taxon>
        <taxon>Anura</taxon>
        <taxon>Neobatrachia</taxon>
        <taxon>Hyloidea</taxon>
        <taxon>Leptodactylidae</taxon>
        <taxon>Leiuperinae</taxon>
        <taxon>Engystomops</taxon>
    </lineage>
</organism>
<dbReference type="Proteomes" id="UP000824782">
    <property type="component" value="Unassembled WGS sequence"/>
</dbReference>